<dbReference type="SMART" id="SM00866">
    <property type="entry name" value="UTRA"/>
    <property type="match status" value="1"/>
</dbReference>
<evidence type="ECO:0000256" key="3">
    <source>
        <dbReference type="ARBA" id="ARBA00023163"/>
    </source>
</evidence>
<dbReference type="InterPro" id="IPR000524">
    <property type="entry name" value="Tscrpt_reg_HTH_GntR"/>
</dbReference>
<dbReference type="InterPro" id="IPR036390">
    <property type="entry name" value="WH_DNA-bd_sf"/>
</dbReference>
<dbReference type="PRINTS" id="PR00035">
    <property type="entry name" value="HTHGNTR"/>
</dbReference>
<evidence type="ECO:0000256" key="1">
    <source>
        <dbReference type="ARBA" id="ARBA00023015"/>
    </source>
</evidence>
<dbReference type="SMART" id="SM00345">
    <property type="entry name" value="HTH_GNTR"/>
    <property type="match status" value="1"/>
</dbReference>
<reference evidence="6" key="1">
    <citation type="journal article" date="2019" name="Int. J. Syst. Evol. Microbiol.">
        <title>The Global Catalogue of Microorganisms (GCM) 10K type strain sequencing project: providing services to taxonomists for standard genome sequencing and annotation.</title>
        <authorList>
            <consortium name="The Broad Institute Genomics Platform"/>
            <consortium name="The Broad Institute Genome Sequencing Center for Infectious Disease"/>
            <person name="Wu L."/>
            <person name="Ma J."/>
        </authorList>
    </citation>
    <scope>NUCLEOTIDE SEQUENCE [LARGE SCALE GENOMIC DNA]</scope>
    <source>
        <strain evidence="6">KCTC 33575</strain>
    </source>
</reference>
<dbReference type="Proteomes" id="UP001597519">
    <property type="component" value="Unassembled WGS sequence"/>
</dbReference>
<name>A0ABW5WWJ9_9STAP</name>
<keyword evidence="6" id="KW-1185">Reference proteome</keyword>
<dbReference type="InterPro" id="IPR036388">
    <property type="entry name" value="WH-like_DNA-bd_sf"/>
</dbReference>
<dbReference type="PANTHER" id="PTHR44846:SF1">
    <property type="entry name" value="MANNOSYL-D-GLYCERATE TRANSPORT_METABOLISM SYSTEM REPRESSOR MNGR-RELATED"/>
    <property type="match status" value="1"/>
</dbReference>
<keyword evidence="2" id="KW-0238">DNA-binding</keyword>
<organism evidence="5 6">
    <name type="scientific">Corticicoccus populi</name>
    <dbReference type="NCBI Taxonomy" id="1812821"/>
    <lineage>
        <taxon>Bacteria</taxon>
        <taxon>Bacillati</taxon>
        <taxon>Bacillota</taxon>
        <taxon>Bacilli</taxon>
        <taxon>Bacillales</taxon>
        <taxon>Staphylococcaceae</taxon>
        <taxon>Corticicoccus</taxon>
    </lineage>
</organism>
<protein>
    <submittedName>
        <fullName evidence="5">GntR family transcriptional regulator</fullName>
    </submittedName>
</protein>
<evidence type="ECO:0000256" key="2">
    <source>
        <dbReference type="ARBA" id="ARBA00023125"/>
    </source>
</evidence>
<dbReference type="EMBL" id="JBHUOQ010000001">
    <property type="protein sequence ID" value="MFD2830408.1"/>
    <property type="molecule type" value="Genomic_DNA"/>
</dbReference>
<proteinExistence type="predicted"/>
<comment type="caution">
    <text evidence="5">The sequence shown here is derived from an EMBL/GenBank/DDBJ whole genome shotgun (WGS) entry which is preliminary data.</text>
</comment>
<evidence type="ECO:0000313" key="5">
    <source>
        <dbReference type="EMBL" id="MFD2830408.1"/>
    </source>
</evidence>
<dbReference type="CDD" id="cd07377">
    <property type="entry name" value="WHTH_GntR"/>
    <property type="match status" value="1"/>
</dbReference>
<dbReference type="Pfam" id="PF00392">
    <property type="entry name" value="GntR"/>
    <property type="match status" value="1"/>
</dbReference>
<feature type="domain" description="HTH gntR-type" evidence="4">
    <location>
        <begin position="1"/>
        <end position="69"/>
    </location>
</feature>
<dbReference type="Gene3D" id="3.40.1410.10">
    <property type="entry name" value="Chorismate lyase-like"/>
    <property type="match status" value="1"/>
</dbReference>
<dbReference type="PANTHER" id="PTHR44846">
    <property type="entry name" value="MANNOSYL-D-GLYCERATE TRANSPORT/METABOLISM SYSTEM REPRESSOR MNGR-RELATED"/>
    <property type="match status" value="1"/>
</dbReference>
<dbReference type="InterPro" id="IPR028978">
    <property type="entry name" value="Chorismate_lyase_/UTRA_dom_sf"/>
</dbReference>
<gene>
    <name evidence="5" type="ORF">ACFSX4_07970</name>
</gene>
<dbReference type="PROSITE" id="PS50949">
    <property type="entry name" value="HTH_GNTR"/>
    <property type="match status" value="1"/>
</dbReference>
<evidence type="ECO:0000259" key="4">
    <source>
        <dbReference type="PROSITE" id="PS50949"/>
    </source>
</evidence>
<dbReference type="InterPro" id="IPR050679">
    <property type="entry name" value="Bact_HTH_transcr_reg"/>
</dbReference>
<keyword evidence="3" id="KW-0804">Transcription</keyword>
<dbReference type="Gene3D" id="1.10.10.10">
    <property type="entry name" value="Winged helix-like DNA-binding domain superfamily/Winged helix DNA-binding domain"/>
    <property type="match status" value="1"/>
</dbReference>
<keyword evidence="1" id="KW-0805">Transcription regulation</keyword>
<evidence type="ECO:0000313" key="6">
    <source>
        <dbReference type="Proteomes" id="UP001597519"/>
    </source>
</evidence>
<accession>A0ABW5WWJ9</accession>
<sequence>MSKHAMIKETILKKIKSGEYQPGDRLQTEKELCVQFDVSRTTVRIALEQLEKEGYLDRVRGRGTFIAERKVTQALTQTVKRYSDQVAVQGKTAENQLIDLQVIPADSLAVHFKLEPSAPVQKVERIRRANMHITQYEVSYIPWDAAPGITKEDAEYSLYSTLQEKYKVPVTRTVEHVEIILADDRIAGLLDYDVGAPCFYIETTTYSSSDRVIEYSHSYFRGDITNFTIERHYGGGEADESNH</sequence>
<dbReference type="RefSeq" id="WP_377773312.1">
    <property type="nucleotide sequence ID" value="NZ_JBHUOQ010000001.1"/>
</dbReference>
<dbReference type="InterPro" id="IPR011663">
    <property type="entry name" value="UTRA"/>
</dbReference>
<dbReference type="SUPFAM" id="SSF64288">
    <property type="entry name" value="Chorismate lyase-like"/>
    <property type="match status" value="1"/>
</dbReference>
<dbReference type="Pfam" id="PF07702">
    <property type="entry name" value="UTRA"/>
    <property type="match status" value="1"/>
</dbReference>
<dbReference type="SUPFAM" id="SSF46785">
    <property type="entry name" value="Winged helix' DNA-binding domain"/>
    <property type="match status" value="1"/>
</dbReference>